<dbReference type="GO" id="GO:0005524">
    <property type="term" value="F:ATP binding"/>
    <property type="evidence" value="ECO:0007669"/>
    <property type="project" value="UniProtKB-UniRule"/>
</dbReference>
<dbReference type="EC" id="2.7.7.85" evidence="10"/>
<evidence type="ECO:0000256" key="3">
    <source>
        <dbReference type="ARBA" id="ARBA00022679"/>
    </source>
</evidence>
<evidence type="ECO:0000256" key="5">
    <source>
        <dbReference type="ARBA" id="ARBA00022695"/>
    </source>
</evidence>
<keyword evidence="13" id="KW-1185">Reference proteome</keyword>
<comment type="subunit">
    <text evidence="10">Probably a homodimer.</text>
</comment>
<evidence type="ECO:0000256" key="9">
    <source>
        <dbReference type="ARBA" id="ARBA00023136"/>
    </source>
</evidence>
<dbReference type="InterPro" id="IPR036888">
    <property type="entry name" value="DNA_integrity_DisA_N_sf"/>
</dbReference>
<dbReference type="InterPro" id="IPR003390">
    <property type="entry name" value="DNA_integrity_scan_DisA_N"/>
</dbReference>
<evidence type="ECO:0000256" key="2">
    <source>
        <dbReference type="ARBA" id="ARBA00022475"/>
    </source>
</evidence>
<dbReference type="NCBIfam" id="TIGR00159">
    <property type="entry name" value="diadenylate cyclase CdaA"/>
    <property type="match status" value="1"/>
</dbReference>
<keyword evidence="5 10" id="KW-0548">Nucleotidyltransferase</keyword>
<feature type="domain" description="DAC" evidence="11">
    <location>
        <begin position="93"/>
        <end position="257"/>
    </location>
</feature>
<feature type="transmembrane region" description="Helical" evidence="10">
    <location>
        <begin position="20"/>
        <end position="37"/>
    </location>
</feature>
<evidence type="ECO:0000256" key="1">
    <source>
        <dbReference type="ARBA" id="ARBA00000877"/>
    </source>
</evidence>
<keyword evidence="4 10" id="KW-0812">Transmembrane</keyword>
<keyword evidence="9 10" id="KW-0472">Membrane</keyword>
<dbReference type="InterPro" id="IPR045585">
    <property type="entry name" value="CdaA_N"/>
</dbReference>
<dbReference type="PANTHER" id="PTHR34185:SF1">
    <property type="entry name" value="DIADENYLATE CYCLASE"/>
    <property type="match status" value="1"/>
</dbReference>
<organism evidence="12 13">
    <name type="scientific">Vallitalea pronyensis</name>
    <dbReference type="NCBI Taxonomy" id="1348613"/>
    <lineage>
        <taxon>Bacteria</taxon>
        <taxon>Bacillati</taxon>
        <taxon>Bacillota</taxon>
        <taxon>Clostridia</taxon>
        <taxon>Lachnospirales</taxon>
        <taxon>Vallitaleaceae</taxon>
        <taxon>Vallitalea</taxon>
    </lineage>
</organism>
<keyword evidence="6 10" id="KW-0547">Nucleotide-binding</keyword>
<dbReference type="SUPFAM" id="SSF143597">
    <property type="entry name" value="YojJ-like"/>
    <property type="match status" value="1"/>
</dbReference>
<evidence type="ECO:0000256" key="4">
    <source>
        <dbReference type="ARBA" id="ARBA00022692"/>
    </source>
</evidence>
<dbReference type="Pfam" id="PF02457">
    <property type="entry name" value="DAC"/>
    <property type="match status" value="1"/>
</dbReference>
<evidence type="ECO:0000313" key="12">
    <source>
        <dbReference type="EMBL" id="QUI21575.1"/>
    </source>
</evidence>
<gene>
    <name evidence="10" type="primary">dacA</name>
    <name evidence="12" type="ORF">HZI73_04385</name>
</gene>
<dbReference type="EMBL" id="CP058649">
    <property type="protein sequence ID" value="QUI21575.1"/>
    <property type="molecule type" value="Genomic_DNA"/>
</dbReference>
<evidence type="ECO:0000313" key="13">
    <source>
        <dbReference type="Proteomes" id="UP000683246"/>
    </source>
</evidence>
<evidence type="ECO:0000256" key="7">
    <source>
        <dbReference type="ARBA" id="ARBA00022840"/>
    </source>
</evidence>
<dbReference type="HAMAP" id="MF_01499">
    <property type="entry name" value="DacA"/>
    <property type="match status" value="1"/>
</dbReference>
<keyword evidence="8 10" id="KW-1133">Transmembrane helix</keyword>
<evidence type="ECO:0000256" key="10">
    <source>
        <dbReference type="HAMAP-Rule" id="MF_01499"/>
    </source>
</evidence>
<dbReference type="InterPro" id="IPR034701">
    <property type="entry name" value="CdaA"/>
</dbReference>
<comment type="catalytic activity">
    <reaction evidence="1 10">
        <text>2 ATP = 3',3'-c-di-AMP + 2 diphosphate</text>
        <dbReference type="Rhea" id="RHEA:35655"/>
        <dbReference type="ChEBI" id="CHEBI:30616"/>
        <dbReference type="ChEBI" id="CHEBI:33019"/>
        <dbReference type="ChEBI" id="CHEBI:71500"/>
        <dbReference type="EC" id="2.7.7.85"/>
    </reaction>
</comment>
<dbReference type="RefSeq" id="WP_212697046.1">
    <property type="nucleotide sequence ID" value="NZ_CP058649.1"/>
</dbReference>
<protein>
    <recommendedName>
        <fullName evidence="10">Diadenylate cyclase</fullName>
        <shortName evidence="10">DAC</shortName>
        <ecNumber evidence="10">2.7.7.85</ecNumber>
    </recommendedName>
    <alternativeName>
        <fullName evidence="10">Cyclic-di-AMP synthase</fullName>
        <shortName evidence="10">c-di-AMP synthase</shortName>
    </alternativeName>
</protein>
<evidence type="ECO:0000256" key="8">
    <source>
        <dbReference type="ARBA" id="ARBA00022989"/>
    </source>
</evidence>
<accession>A0A8J8MH68</accession>
<dbReference type="AlphaFoldDB" id="A0A8J8MH68"/>
<comment type="function">
    <text evidence="10">Catalyzes the condensation of 2 ATP molecules into cyclic di-AMP (c-di-AMP), a second messenger used to regulate differing processes in different bacteria.</text>
</comment>
<sequence>MQQFSFDMIWESFTKFDLPMIRIKDVIEMCLIAFAIYQLLKWIRGTRAWTLFKGMIIIFIVFFLASVLKLHTILWVFRNTINVGIIALVIVFQPELRSALEQLGRRDFVSTFMIFDDDNKERITLQSIEELIKAINQMSKYKTGALIVIEREVGLGEYERTGIPIHADISSELLINIFEHNTPLHDGAVIIRHNQIVAATCYLPLSDNMSLSKELGTRHRAAVGITEVSDSVVIIISEETGKISMAMGGNIIRNVDSDYLRNKLAYQKKTADIKKFKLWKGRQKDG</sequence>
<keyword evidence="2 10" id="KW-1003">Cell membrane</keyword>
<comment type="similarity">
    <text evidence="10">Belongs to the adenylate cyclase family. DacA/CdaA subfamily.</text>
</comment>
<dbReference type="PROSITE" id="PS51794">
    <property type="entry name" value="DAC"/>
    <property type="match status" value="1"/>
</dbReference>
<dbReference type="Proteomes" id="UP000683246">
    <property type="component" value="Chromosome"/>
</dbReference>
<proteinExistence type="inferred from homology"/>
<dbReference type="Gene3D" id="3.40.1700.10">
    <property type="entry name" value="DNA integrity scanning protein, DisA, N-terminal domain"/>
    <property type="match status" value="1"/>
</dbReference>
<evidence type="ECO:0000256" key="6">
    <source>
        <dbReference type="ARBA" id="ARBA00022741"/>
    </source>
</evidence>
<dbReference type="PIRSF" id="PIRSF004793">
    <property type="entry name" value="UCP004793"/>
    <property type="match status" value="1"/>
</dbReference>
<name>A0A8J8MH68_9FIRM</name>
<dbReference type="GO" id="GO:0004016">
    <property type="term" value="F:adenylate cyclase activity"/>
    <property type="evidence" value="ECO:0007669"/>
    <property type="project" value="UniProtKB-UniRule"/>
</dbReference>
<keyword evidence="7 10" id="KW-0067">ATP-binding</keyword>
<comment type="caution">
    <text evidence="10">Lacks conserved residue(s) required for the propagation of feature annotation.</text>
</comment>
<dbReference type="GO" id="GO:0106408">
    <property type="term" value="F:diadenylate cyclase activity"/>
    <property type="evidence" value="ECO:0007669"/>
    <property type="project" value="UniProtKB-EC"/>
</dbReference>
<dbReference type="InterPro" id="IPR014046">
    <property type="entry name" value="C-di-AMP_synthase"/>
</dbReference>
<evidence type="ECO:0000259" key="11">
    <source>
        <dbReference type="PROSITE" id="PS51794"/>
    </source>
</evidence>
<dbReference type="KEGG" id="vpy:HZI73_04385"/>
<dbReference type="GO" id="GO:0006171">
    <property type="term" value="P:cAMP biosynthetic process"/>
    <property type="evidence" value="ECO:0007669"/>
    <property type="project" value="InterPro"/>
</dbReference>
<dbReference type="PANTHER" id="PTHR34185">
    <property type="entry name" value="DIADENYLATE CYCLASE"/>
    <property type="match status" value="1"/>
</dbReference>
<dbReference type="FunFam" id="3.40.1700.10:FF:000002">
    <property type="entry name" value="Diadenylate cyclase"/>
    <property type="match status" value="1"/>
</dbReference>
<feature type="transmembrane region" description="Helical" evidence="10">
    <location>
        <begin position="49"/>
        <end position="67"/>
    </location>
</feature>
<dbReference type="InterPro" id="IPR050338">
    <property type="entry name" value="DisA"/>
</dbReference>
<keyword evidence="3 10" id="KW-0808">Transferase</keyword>
<reference evidence="12" key="1">
    <citation type="submission" date="2020-07" db="EMBL/GenBank/DDBJ databases">
        <title>Vallitalea pronyensis genome.</title>
        <authorList>
            <person name="Postec A."/>
        </authorList>
    </citation>
    <scope>NUCLEOTIDE SEQUENCE</scope>
    <source>
        <strain evidence="12">FatNI3</strain>
    </source>
</reference>
<dbReference type="Pfam" id="PF19293">
    <property type="entry name" value="CdaA_N"/>
    <property type="match status" value="1"/>
</dbReference>